<keyword evidence="3" id="KW-1185">Reference proteome</keyword>
<evidence type="ECO:0000313" key="2">
    <source>
        <dbReference type="EMBL" id="KAF4449536.1"/>
    </source>
</evidence>
<accession>A0A8H4NYP1</accession>
<proteinExistence type="predicted"/>
<feature type="compositionally biased region" description="Basic and acidic residues" evidence="1">
    <location>
        <begin position="70"/>
        <end position="79"/>
    </location>
</feature>
<organism evidence="2 3">
    <name type="scientific">Fusarium austroafricanum</name>
    <dbReference type="NCBI Taxonomy" id="2364996"/>
    <lineage>
        <taxon>Eukaryota</taxon>
        <taxon>Fungi</taxon>
        <taxon>Dikarya</taxon>
        <taxon>Ascomycota</taxon>
        <taxon>Pezizomycotina</taxon>
        <taxon>Sordariomycetes</taxon>
        <taxon>Hypocreomycetidae</taxon>
        <taxon>Hypocreales</taxon>
        <taxon>Nectriaceae</taxon>
        <taxon>Fusarium</taxon>
        <taxon>Fusarium concolor species complex</taxon>
    </lineage>
</organism>
<dbReference type="Proteomes" id="UP000605986">
    <property type="component" value="Unassembled WGS sequence"/>
</dbReference>
<reference evidence="2" key="1">
    <citation type="submission" date="2020-01" db="EMBL/GenBank/DDBJ databases">
        <title>Identification and distribution of gene clusters putatively required for synthesis of sphingolipid metabolism inhibitors in phylogenetically diverse species of the filamentous fungus Fusarium.</title>
        <authorList>
            <person name="Kim H.-S."/>
            <person name="Busman M."/>
            <person name="Brown D.W."/>
            <person name="Divon H."/>
            <person name="Uhlig S."/>
            <person name="Proctor R.H."/>
        </authorList>
    </citation>
    <scope>NUCLEOTIDE SEQUENCE</scope>
    <source>
        <strain evidence="2">NRRL 53441</strain>
    </source>
</reference>
<protein>
    <submittedName>
        <fullName evidence="2">Uncharacterized protein</fullName>
    </submittedName>
</protein>
<evidence type="ECO:0000313" key="3">
    <source>
        <dbReference type="Proteomes" id="UP000605986"/>
    </source>
</evidence>
<dbReference type="AlphaFoldDB" id="A0A8H4NYP1"/>
<name>A0A8H4NYP1_9HYPO</name>
<evidence type="ECO:0000256" key="1">
    <source>
        <dbReference type="SAM" id="MobiDB-lite"/>
    </source>
</evidence>
<feature type="region of interest" description="Disordered" evidence="1">
    <location>
        <begin position="1"/>
        <end position="94"/>
    </location>
</feature>
<feature type="region of interest" description="Disordered" evidence="1">
    <location>
        <begin position="434"/>
        <end position="465"/>
    </location>
</feature>
<comment type="caution">
    <text evidence="2">The sequence shown here is derived from an EMBL/GenBank/DDBJ whole genome shotgun (WGS) entry which is preliminary data.</text>
</comment>
<dbReference type="EMBL" id="JAADJG010000279">
    <property type="protein sequence ID" value="KAF4449536.1"/>
    <property type="molecule type" value="Genomic_DNA"/>
</dbReference>
<gene>
    <name evidence="2" type="ORF">F53441_7195</name>
</gene>
<dbReference type="OrthoDB" id="5336565at2759"/>
<sequence>MARPQKWKRDQVEDPLPNQISSKQVKPNFVRPGPSRTQNQKARADDQIPCDNRNHIVSPRLSSAGIRKRRADDTQEHNQSKKLGSSDTVHKPLNFPPEFYNNLSKVWLMPRALRELDQRNEKLPPSKSTTGVNLVARSFLRLQDLVSQNLPLPSSGGHYSRDGVPFGLLLKQPADEINQADNTLQGPPHLSSILQIPRRPPANLNEIRQALKVPRGSLSLSVASKEAFEDFQHKNTTKSEGTVMRNIIPLIAGDAYIPNEGHLPFTNLASITEDTTVNPNPDFFDGAHPEAVGQGVREALYRIIIPTKKADTPIAPKLFLEAKSSGGSLDVAEGQAILDGAYGTIIMHSLQNRLLDKPMYDDNAYTFTATFLGGSSPLDFYDFEMFAEQGYDQETEETQDTHQTNVGLAILNYAYGKDDEDSADVSTGFAASLTPSFTSATQEGPLHPKPPPKLPRSPPSPSSTR</sequence>
<feature type="compositionally biased region" description="Pro residues" evidence="1">
    <location>
        <begin position="447"/>
        <end position="465"/>
    </location>
</feature>